<dbReference type="EMBL" id="JAASQL010000007">
    <property type="protein sequence ID" value="NIJ46471.1"/>
    <property type="molecule type" value="Genomic_DNA"/>
</dbReference>
<evidence type="ECO:0000256" key="6">
    <source>
        <dbReference type="SAM" id="SignalP"/>
    </source>
</evidence>
<evidence type="ECO:0000256" key="3">
    <source>
        <dbReference type="ARBA" id="ARBA00022729"/>
    </source>
</evidence>
<protein>
    <recommendedName>
        <fullName evidence="11">Starch-binding associating with outer membrane</fullName>
    </recommendedName>
</protein>
<comment type="caution">
    <text evidence="9">The sequence shown here is derived from an EMBL/GenBank/DDBJ whole genome shotgun (WGS) entry which is preliminary data.</text>
</comment>
<dbReference type="InterPro" id="IPR011990">
    <property type="entry name" value="TPR-like_helical_dom_sf"/>
</dbReference>
<reference evidence="9 10" key="1">
    <citation type="submission" date="2020-03" db="EMBL/GenBank/DDBJ databases">
        <title>Genomic Encyclopedia of Type Strains, Phase IV (KMG-IV): sequencing the most valuable type-strain genomes for metagenomic binning, comparative biology and taxonomic classification.</title>
        <authorList>
            <person name="Goeker M."/>
        </authorList>
    </citation>
    <scope>NUCLEOTIDE SEQUENCE [LARGE SCALE GENOMIC DNA]</scope>
    <source>
        <strain evidence="9 10">DSM 101599</strain>
    </source>
</reference>
<dbReference type="CDD" id="cd08977">
    <property type="entry name" value="SusD"/>
    <property type="match status" value="1"/>
</dbReference>
<gene>
    <name evidence="9" type="ORF">FHR24_002959</name>
</gene>
<evidence type="ECO:0000256" key="1">
    <source>
        <dbReference type="ARBA" id="ARBA00004442"/>
    </source>
</evidence>
<evidence type="ECO:0000256" key="2">
    <source>
        <dbReference type="ARBA" id="ARBA00006275"/>
    </source>
</evidence>
<dbReference type="Pfam" id="PF14322">
    <property type="entry name" value="SusD-like_3"/>
    <property type="match status" value="1"/>
</dbReference>
<dbReference type="Proteomes" id="UP000745859">
    <property type="component" value="Unassembled WGS sequence"/>
</dbReference>
<feature type="signal peptide" evidence="6">
    <location>
        <begin position="1"/>
        <end position="25"/>
    </location>
</feature>
<keyword evidence="4" id="KW-0472">Membrane</keyword>
<sequence length="574" mass="64939">MKIHFNKLLSSLLAIALFASCSDFLEEQPISTIGVDEFYKDQTQAEIALSGIYSKLADDRVYGQALSIIMSSGTDEGYYNRRYNENWTVGLYRHTSQDNYVKNLWTALYEVINLSNTFLEKLDPNAFEEEQYNALLGEARFLRAHAYQLLVDWWEEVPMPLTPTLDQSSNNLAVSSLEDLYAQIITDFTYASLHLPAATDPSYVSGRANKYAAHGLMARAYLKMATYPIKDVTKYELAKKHCDTIIQSGAHGLSVSQSMVVNDGSDDKIVVTEDGYRKHFLNYIQNSYDIRESLFEISFRYLRESGIDTHGRLGNLNGVPFNLGGGDDGYPGAFAMYNTTPLLRDSYIANNDSIRKMWNMAEMTYSASGNASAVTNTLARGYAPGKYRRWEPSNYEDLFTDPEPGVLEAYVVLEDNPAPNRNFSTVNFPVVRYSDVLLMYAEADNAINSGPTASAIQYLDEVRNRAGLFPIGTAKPNAIAGQQAFFEELVDERLRELCFEALRKHDLIRWELLGEKLMDLNASIQGSPEYSNTNEDHKSYLRAGQFFNPSKHMSLPYPLQEVNLNQQLEQKQNW</sequence>
<comment type="similarity">
    <text evidence="2">Belongs to the SusD family.</text>
</comment>
<evidence type="ECO:0000313" key="9">
    <source>
        <dbReference type="EMBL" id="NIJ46471.1"/>
    </source>
</evidence>
<evidence type="ECO:0000313" key="10">
    <source>
        <dbReference type="Proteomes" id="UP000745859"/>
    </source>
</evidence>
<feature type="domain" description="SusD-like N-terminal" evidence="8">
    <location>
        <begin position="23"/>
        <end position="222"/>
    </location>
</feature>
<evidence type="ECO:0000259" key="7">
    <source>
        <dbReference type="Pfam" id="PF07980"/>
    </source>
</evidence>
<dbReference type="Pfam" id="PF07980">
    <property type="entry name" value="SusD_RagB"/>
    <property type="match status" value="1"/>
</dbReference>
<dbReference type="RefSeq" id="WP_167190669.1">
    <property type="nucleotide sequence ID" value="NZ_JAASQL010000007.1"/>
</dbReference>
<evidence type="ECO:0000256" key="4">
    <source>
        <dbReference type="ARBA" id="ARBA00023136"/>
    </source>
</evidence>
<keyword evidence="10" id="KW-1185">Reference proteome</keyword>
<organism evidence="9 10">
    <name type="scientific">Wenyingzhuangia heitensis</name>
    <dbReference type="NCBI Taxonomy" id="1487859"/>
    <lineage>
        <taxon>Bacteria</taxon>
        <taxon>Pseudomonadati</taxon>
        <taxon>Bacteroidota</taxon>
        <taxon>Flavobacteriia</taxon>
        <taxon>Flavobacteriales</taxon>
        <taxon>Flavobacteriaceae</taxon>
        <taxon>Wenyingzhuangia</taxon>
    </lineage>
</organism>
<evidence type="ECO:0008006" key="11">
    <source>
        <dbReference type="Google" id="ProtNLM"/>
    </source>
</evidence>
<name>A0ABX0UH03_9FLAO</name>
<keyword evidence="5" id="KW-0998">Cell outer membrane</keyword>
<dbReference type="PROSITE" id="PS51257">
    <property type="entry name" value="PROKAR_LIPOPROTEIN"/>
    <property type="match status" value="1"/>
</dbReference>
<evidence type="ECO:0000256" key="5">
    <source>
        <dbReference type="ARBA" id="ARBA00023237"/>
    </source>
</evidence>
<proteinExistence type="inferred from homology"/>
<comment type="subcellular location">
    <subcellularLocation>
        <location evidence="1">Cell outer membrane</location>
    </subcellularLocation>
</comment>
<dbReference type="InterPro" id="IPR033985">
    <property type="entry name" value="SusD-like_N"/>
</dbReference>
<feature type="chain" id="PRO_5045067110" description="Starch-binding associating with outer membrane" evidence="6">
    <location>
        <begin position="26"/>
        <end position="574"/>
    </location>
</feature>
<accession>A0ABX0UH03</accession>
<dbReference type="SUPFAM" id="SSF48452">
    <property type="entry name" value="TPR-like"/>
    <property type="match status" value="1"/>
</dbReference>
<keyword evidence="3 6" id="KW-0732">Signal</keyword>
<dbReference type="InterPro" id="IPR012944">
    <property type="entry name" value="SusD_RagB_dom"/>
</dbReference>
<dbReference type="Gene3D" id="1.25.40.390">
    <property type="match status" value="1"/>
</dbReference>
<evidence type="ECO:0000259" key="8">
    <source>
        <dbReference type="Pfam" id="PF14322"/>
    </source>
</evidence>
<feature type="domain" description="RagB/SusD" evidence="7">
    <location>
        <begin position="364"/>
        <end position="574"/>
    </location>
</feature>